<keyword evidence="17" id="KW-1185">Reference proteome</keyword>
<evidence type="ECO:0000256" key="7">
    <source>
        <dbReference type="ARBA" id="ARBA00023134"/>
    </source>
</evidence>
<evidence type="ECO:0000256" key="12">
    <source>
        <dbReference type="ARBA" id="ARBA00037864"/>
    </source>
</evidence>
<dbReference type="SUPFAM" id="SSF52540">
    <property type="entry name" value="P-loop containing nucleoside triphosphate hydrolases"/>
    <property type="match status" value="1"/>
</dbReference>
<evidence type="ECO:0000256" key="9">
    <source>
        <dbReference type="ARBA" id="ARBA00023288"/>
    </source>
</evidence>
<dbReference type="GO" id="GO:0005794">
    <property type="term" value="C:Golgi apparatus"/>
    <property type="evidence" value="ECO:0007669"/>
    <property type="project" value="UniProtKB-SubCell"/>
</dbReference>
<evidence type="ECO:0000313" key="17">
    <source>
        <dbReference type="Proteomes" id="UP001153709"/>
    </source>
</evidence>
<keyword evidence="9" id="KW-0449">Lipoprotein</keyword>
<dbReference type="InterPro" id="IPR027417">
    <property type="entry name" value="P-loop_NTPase"/>
</dbReference>
<dbReference type="SMART" id="SM00175">
    <property type="entry name" value="RAB"/>
    <property type="match status" value="1"/>
</dbReference>
<dbReference type="SMART" id="SM00174">
    <property type="entry name" value="RHO"/>
    <property type="match status" value="1"/>
</dbReference>
<evidence type="ECO:0000256" key="11">
    <source>
        <dbReference type="ARBA" id="ARBA00023329"/>
    </source>
</evidence>
<dbReference type="InterPro" id="IPR001806">
    <property type="entry name" value="Small_GTPase"/>
</dbReference>
<dbReference type="GO" id="GO:0030670">
    <property type="term" value="C:phagocytic vesicle membrane"/>
    <property type="evidence" value="ECO:0007669"/>
    <property type="project" value="UniProtKB-SubCell"/>
</dbReference>
<protein>
    <recommendedName>
        <fullName evidence="14">Ras-related protein Rab-43</fullName>
    </recommendedName>
</protein>
<organism evidence="16 17">
    <name type="scientific">Diabrotica balteata</name>
    <name type="common">Banded cucumber beetle</name>
    <dbReference type="NCBI Taxonomy" id="107213"/>
    <lineage>
        <taxon>Eukaryota</taxon>
        <taxon>Metazoa</taxon>
        <taxon>Ecdysozoa</taxon>
        <taxon>Arthropoda</taxon>
        <taxon>Hexapoda</taxon>
        <taxon>Insecta</taxon>
        <taxon>Pterygota</taxon>
        <taxon>Neoptera</taxon>
        <taxon>Endopterygota</taxon>
        <taxon>Coleoptera</taxon>
        <taxon>Polyphaga</taxon>
        <taxon>Cucujiformia</taxon>
        <taxon>Chrysomeloidea</taxon>
        <taxon>Chrysomelidae</taxon>
        <taxon>Galerucinae</taxon>
        <taxon>Diabroticina</taxon>
        <taxon>Diabroticites</taxon>
        <taxon>Diabrotica</taxon>
    </lineage>
</organism>
<keyword evidence="4" id="KW-0597">Phosphoprotein</keyword>
<name>A0A9N9XD49_DIABA</name>
<evidence type="ECO:0000256" key="8">
    <source>
        <dbReference type="ARBA" id="ARBA00023136"/>
    </source>
</evidence>
<evidence type="ECO:0000256" key="14">
    <source>
        <dbReference type="ARBA" id="ARBA00067841"/>
    </source>
</evidence>
<dbReference type="Pfam" id="PF00071">
    <property type="entry name" value="Ras"/>
    <property type="match status" value="1"/>
</dbReference>
<keyword evidence="8" id="KW-0472">Membrane</keyword>
<dbReference type="PRINTS" id="PR00449">
    <property type="entry name" value="RASTRNSFRMNG"/>
</dbReference>
<keyword evidence="7" id="KW-0342">GTP-binding</keyword>
<evidence type="ECO:0000256" key="13">
    <source>
        <dbReference type="ARBA" id="ARBA00046278"/>
    </source>
</evidence>
<dbReference type="PROSITE" id="PS51420">
    <property type="entry name" value="RHO"/>
    <property type="match status" value="1"/>
</dbReference>
<evidence type="ECO:0000313" key="16">
    <source>
        <dbReference type="EMBL" id="CAG9834648.1"/>
    </source>
</evidence>
<gene>
    <name evidence="16" type="ORF">DIABBA_LOCUS7936</name>
</gene>
<keyword evidence="3" id="KW-0488">Methylation</keyword>
<evidence type="ECO:0000256" key="3">
    <source>
        <dbReference type="ARBA" id="ARBA00022481"/>
    </source>
</evidence>
<dbReference type="InterPro" id="IPR050227">
    <property type="entry name" value="Rab"/>
</dbReference>
<keyword evidence="6" id="KW-0333">Golgi apparatus</keyword>
<dbReference type="FunFam" id="3.40.50.300:FF:000803">
    <property type="entry name" value="Ras-related protein Rab-43"/>
    <property type="match status" value="1"/>
</dbReference>
<evidence type="ECO:0000256" key="1">
    <source>
        <dbReference type="ARBA" id="ARBA00004580"/>
    </source>
</evidence>
<evidence type="ECO:0000256" key="15">
    <source>
        <dbReference type="SAM" id="MobiDB-lite"/>
    </source>
</evidence>
<keyword evidence="11" id="KW-0968">Cytoplasmic vesicle</keyword>
<dbReference type="PANTHER" id="PTHR47977">
    <property type="entry name" value="RAS-RELATED PROTEIN RAB"/>
    <property type="match status" value="1"/>
</dbReference>
<dbReference type="PROSITE" id="PS51419">
    <property type="entry name" value="RAB"/>
    <property type="match status" value="1"/>
</dbReference>
<dbReference type="GO" id="GO:0005525">
    <property type="term" value="F:GTP binding"/>
    <property type="evidence" value="ECO:0007669"/>
    <property type="project" value="UniProtKB-KW"/>
</dbReference>
<dbReference type="OrthoDB" id="9989112at2759"/>
<evidence type="ECO:0000256" key="5">
    <source>
        <dbReference type="ARBA" id="ARBA00022741"/>
    </source>
</evidence>
<reference evidence="16" key="1">
    <citation type="submission" date="2022-01" db="EMBL/GenBank/DDBJ databases">
        <authorList>
            <person name="King R."/>
        </authorList>
    </citation>
    <scope>NUCLEOTIDE SEQUENCE</scope>
</reference>
<feature type="region of interest" description="Disordered" evidence="15">
    <location>
        <begin position="239"/>
        <end position="297"/>
    </location>
</feature>
<dbReference type="SMART" id="SM00176">
    <property type="entry name" value="RAN"/>
    <property type="match status" value="1"/>
</dbReference>
<feature type="compositionally biased region" description="Acidic residues" evidence="15">
    <location>
        <begin position="239"/>
        <end position="285"/>
    </location>
</feature>
<keyword evidence="10" id="KW-0636">Prenylation</keyword>
<dbReference type="PROSITE" id="PS51421">
    <property type="entry name" value="RAS"/>
    <property type="match status" value="1"/>
</dbReference>
<evidence type="ECO:0000256" key="10">
    <source>
        <dbReference type="ARBA" id="ARBA00023289"/>
    </source>
</evidence>
<dbReference type="GO" id="GO:0003924">
    <property type="term" value="F:GTPase activity"/>
    <property type="evidence" value="ECO:0007669"/>
    <property type="project" value="InterPro"/>
</dbReference>
<keyword evidence="5" id="KW-0547">Nucleotide-binding</keyword>
<evidence type="ECO:0000256" key="2">
    <source>
        <dbReference type="ARBA" id="ARBA00006270"/>
    </source>
</evidence>
<dbReference type="SMART" id="SM00173">
    <property type="entry name" value="RAS"/>
    <property type="match status" value="1"/>
</dbReference>
<dbReference type="InterPro" id="IPR005225">
    <property type="entry name" value="Small_GTP-bd"/>
</dbReference>
<evidence type="ECO:0000256" key="6">
    <source>
        <dbReference type="ARBA" id="ARBA00023034"/>
    </source>
</evidence>
<proteinExistence type="inferred from homology"/>
<sequence>MTTRNPTTLMTIPNEEAFDFLFKIVIVGECGTGKTCVVQRFKNGTFIEKHGNTIGVDFSMKTVVVDNKKVKLQIWDTAGQERFRTITQSYYRSANGVIIVYDITKRSSFLSVGKWVEEVKRYSGNSVLLAVVGNKADLETLREVEFEEAEALCQYVPDVLFVLEASAKSNSNIEEAFMYLATELKITHPGIRTSINNIGVDHNNHKPLWHNDIVQWLWVLGIRSDDGYDYIDDDYDDYFSGEDHEEGADDDNEDYNDADYADDFNGEDDDNEDYNDVGYDEDFNDEDHKDGEDDDNE</sequence>
<dbReference type="NCBIfam" id="TIGR00231">
    <property type="entry name" value="small_GTP"/>
    <property type="match status" value="1"/>
</dbReference>
<dbReference type="AlphaFoldDB" id="A0A9N9XD49"/>
<dbReference type="SMART" id="SM00177">
    <property type="entry name" value="ARF"/>
    <property type="match status" value="1"/>
</dbReference>
<comment type="similarity">
    <text evidence="2">Belongs to the small GTPase superfamily. Rab family.</text>
</comment>
<accession>A0A9N9XD49</accession>
<evidence type="ECO:0000256" key="4">
    <source>
        <dbReference type="ARBA" id="ARBA00022553"/>
    </source>
</evidence>
<dbReference type="EMBL" id="OU898280">
    <property type="protein sequence ID" value="CAG9834648.1"/>
    <property type="molecule type" value="Genomic_DNA"/>
</dbReference>
<comment type="subcellular location">
    <subcellularLocation>
        <location evidence="1">Cytoplasmic vesicle</location>
        <location evidence="1">Phagosome membrane</location>
    </subcellularLocation>
    <subcellularLocation>
        <location evidence="13">Endomembrane system</location>
        <topology evidence="13">Lipid-anchor</topology>
        <orientation evidence="13">Cytoplasmic side</orientation>
    </subcellularLocation>
    <subcellularLocation>
        <location evidence="12">Golgi apparatus</location>
        <location evidence="12">trans-Golgi network membrane</location>
        <topology evidence="12">Lipid-anchor</topology>
    </subcellularLocation>
</comment>
<dbReference type="Proteomes" id="UP001153709">
    <property type="component" value="Chromosome 5"/>
</dbReference>
<dbReference type="Gene3D" id="3.40.50.300">
    <property type="entry name" value="P-loop containing nucleotide triphosphate hydrolases"/>
    <property type="match status" value="1"/>
</dbReference>